<gene>
    <name evidence="2" type="ORF">QTN89_07870</name>
</gene>
<evidence type="ECO:0000313" key="3">
    <source>
        <dbReference type="Proteomes" id="UP001239462"/>
    </source>
</evidence>
<evidence type="ECO:0000313" key="2">
    <source>
        <dbReference type="EMBL" id="MDM4015340.1"/>
    </source>
</evidence>
<proteinExistence type="predicted"/>
<dbReference type="EMBL" id="JASZZN010000005">
    <property type="protein sequence ID" value="MDM4015340.1"/>
    <property type="molecule type" value="Genomic_DNA"/>
</dbReference>
<protein>
    <submittedName>
        <fullName evidence="2">Uncharacterized protein</fullName>
    </submittedName>
</protein>
<comment type="caution">
    <text evidence="2">The sequence shown here is derived from an EMBL/GenBank/DDBJ whole genome shotgun (WGS) entry which is preliminary data.</text>
</comment>
<organism evidence="2 3">
    <name type="scientific">Roseiconus lacunae</name>
    <dbReference type="NCBI Taxonomy" id="2605694"/>
    <lineage>
        <taxon>Bacteria</taxon>
        <taxon>Pseudomonadati</taxon>
        <taxon>Planctomycetota</taxon>
        <taxon>Planctomycetia</taxon>
        <taxon>Pirellulales</taxon>
        <taxon>Pirellulaceae</taxon>
        <taxon>Roseiconus</taxon>
    </lineage>
</organism>
<sequence>MHDNAEIEDEDDFIENDHFADDFDYDEFVETEFGDRHATQAIPAIWRWVATGLLALILFYFLIMIGS</sequence>
<reference evidence="2 3" key="1">
    <citation type="submission" date="2023-06" db="EMBL/GenBank/DDBJ databases">
        <title>Roseiconus lacunae JC819 isolated from Gulf of Mannar region, Tamil Nadu.</title>
        <authorList>
            <person name="Pk S."/>
            <person name="Ch S."/>
            <person name="Ch V.R."/>
        </authorList>
    </citation>
    <scope>NUCLEOTIDE SEQUENCE [LARGE SCALE GENOMIC DNA]</scope>
    <source>
        <strain evidence="2 3">JC819</strain>
    </source>
</reference>
<dbReference type="Proteomes" id="UP001239462">
    <property type="component" value="Unassembled WGS sequence"/>
</dbReference>
<keyword evidence="1" id="KW-1133">Transmembrane helix</keyword>
<accession>A0ABT7PFR9</accession>
<dbReference type="RefSeq" id="WP_149495843.1">
    <property type="nucleotide sequence ID" value="NZ_CP141221.1"/>
</dbReference>
<name>A0ABT7PFR9_9BACT</name>
<evidence type="ECO:0000256" key="1">
    <source>
        <dbReference type="SAM" id="Phobius"/>
    </source>
</evidence>
<keyword evidence="3" id="KW-1185">Reference proteome</keyword>
<feature type="transmembrane region" description="Helical" evidence="1">
    <location>
        <begin position="45"/>
        <end position="65"/>
    </location>
</feature>
<keyword evidence="1" id="KW-0472">Membrane</keyword>
<keyword evidence="1" id="KW-0812">Transmembrane</keyword>